<dbReference type="EMBL" id="CP031150">
    <property type="protein sequence ID" value="AXG07735.1"/>
    <property type="molecule type" value="Genomic_DNA"/>
</dbReference>
<dbReference type="Proteomes" id="UP000252985">
    <property type="component" value="Chromosome"/>
</dbReference>
<dbReference type="Proteomes" id="UP000253273">
    <property type="component" value="Chromosome"/>
</dbReference>
<evidence type="ECO:0000313" key="2">
    <source>
        <dbReference type="EMBL" id="AXG07735.1"/>
    </source>
</evidence>
<dbReference type="OrthoDB" id="206264at2157"/>
<keyword evidence="5" id="KW-1185">Reference proteome</keyword>
<protein>
    <submittedName>
        <fullName evidence="3">Uncharacterized protein</fullName>
    </submittedName>
</protein>
<dbReference type="KEGG" id="haj:DU500_15590"/>
<organism evidence="3 4">
    <name type="scientific">Haloplanus rubicundus</name>
    <dbReference type="NCBI Taxonomy" id="1547898"/>
    <lineage>
        <taxon>Archaea</taxon>
        <taxon>Methanobacteriati</taxon>
        <taxon>Methanobacteriota</taxon>
        <taxon>Stenosarchaea group</taxon>
        <taxon>Halobacteria</taxon>
        <taxon>Halobacteriales</taxon>
        <taxon>Haloferacaceae</taxon>
        <taxon>Haloplanus</taxon>
    </lineage>
</organism>
<feature type="transmembrane region" description="Helical" evidence="1">
    <location>
        <begin position="73"/>
        <end position="100"/>
    </location>
</feature>
<accession>A0A345E6B3</accession>
<keyword evidence="1" id="KW-0472">Membrane</keyword>
<keyword evidence="1" id="KW-0812">Transmembrane</keyword>
<reference evidence="2 5" key="2">
    <citation type="submission" date="2018-07" db="EMBL/GenBank/DDBJ databases">
        <title>Genome sequences of Haloplanus sp. CBA1113.</title>
        <authorList>
            <person name="Kim Y.B."/>
            <person name="Roh S.W."/>
        </authorList>
    </citation>
    <scope>NUCLEOTIDE SEQUENCE [LARGE SCALE GENOMIC DNA]</scope>
    <source>
        <strain evidence="2 5">CBA1113</strain>
    </source>
</reference>
<evidence type="ECO:0000313" key="4">
    <source>
        <dbReference type="Proteomes" id="UP000252985"/>
    </source>
</evidence>
<sequence length="126" mass="13461">MSYQDDLPETSGYSKVSVVISAIVGLALAVVSVWWAAGTAVFYEGLFRVSPTVEGGGIGTDWVVGNTVPWLDFLVAVIHAADVLMGLFILLMVFIHWAAFRRLADRMQQPGEGTTEAVATDGGEAE</sequence>
<dbReference type="RefSeq" id="WP_114586857.1">
    <property type="nucleotide sequence ID" value="NZ_CP031148.1"/>
</dbReference>
<evidence type="ECO:0000256" key="1">
    <source>
        <dbReference type="SAM" id="Phobius"/>
    </source>
</evidence>
<accession>A0A345EG31</accession>
<dbReference type="KEGG" id="haq:DU484_15570"/>
<gene>
    <name evidence="3" type="ORF">DU484_15570</name>
    <name evidence="2" type="ORF">DU500_15590</name>
</gene>
<evidence type="ECO:0000313" key="3">
    <source>
        <dbReference type="EMBL" id="AXG11153.1"/>
    </source>
</evidence>
<feature type="transmembrane region" description="Helical" evidence="1">
    <location>
        <begin position="12"/>
        <end position="37"/>
    </location>
</feature>
<dbReference type="GeneID" id="37288426"/>
<dbReference type="EMBL" id="CP031148">
    <property type="protein sequence ID" value="AXG11153.1"/>
    <property type="molecule type" value="Genomic_DNA"/>
</dbReference>
<name>A0A345EG31_9EURY</name>
<keyword evidence="1" id="KW-1133">Transmembrane helix</keyword>
<reference evidence="3 4" key="1">
    <citation type="submission" date="2018-07" db="EMBL/GenBank/DDBJ databases">
        <title>Genome sequences of Haloplanus sp. CBA1112.</title>
        <authorList>
            <person name="Kim Y.B."/>
            <person name="Roh S.W."/>
        </authorList>
    </citation>
    <scope>NUCLEOTIDE SEQUENCE [LARGE SCALE GENOMIC DNA]</scope>
    <source>
        <strain evidence="3 4">CBA1112</strain>
    </source>
</reference>
<proteinExistence type="predicted"/>
<evidence type="ECO:0000313" key="5">
    <source>
        <dbReference type="Proteomes" id="UP000253273"/>
    </source>
</evidence>
<dbReference type="AlphaFoldDB" id="A0A345EG31"/>